<dbReference type="InterPro" id="IPR017452">
    <property type="entry name" value="GPCR_Rhodpsn_7TM"/>
</dbReference>
<protein>
    <recommendedName>
        <fullName evidence="9">G-protein coupled receptors family 1 profile domain-containing protein</fullName>
    </recommendedName>
</protein>
<comment type="caution">
    <text evidence="10">The sequence shown here is derived from an EMBL/GenBank/DDBJ whole genome shotgun (WGS) entry which is preliminary data.</text>
</comment>
<evidence type="ECO:0000313" key="11">
    <source>
        <dbReference type="Proteomes" id="UP000269945"/>
    </source>
</evidence>
<feature type="transmembrane region" description="Helical" evidence="8">
    <location>
        <begin position="36"/>
        <end position="57"/>
    </location>
</feature>
<dbReference type="AlphaFoldDB" id="A0A9X9Q7K6"/>
<dbReference type="PANTHER" id="PTHR10489">
    <property type="entry name" value="CELL ADHESION MOLECULE"/>
    <property type="match status" value="1"/>
</dbReference>
<dbReference type="GO" id="GO:0016493">
    <property type="term" value="F:C-C chemokine receptor activity"/>
    <property type="evidence" value="ECO:0007669"/>
    <property type="project" value="TreeGrafter"/>
</dbReference>
<evidence type="ECO:0000256" key="6">
    <source>
        <dbReference type="ARBA" id="ARBA00023170"/>
    </source>
</evidence>
<keyword evidence="3 8" id="KW-1133">Transmembrane helix</keyword>
<keyword evidence="6" id="KW-0675">Receptor</keyword>
<dbReference type="PROSITE" id="PS50262">
    <property type="entry name" value="G_PROTEIN_RECEP_F1_2"/>
    <property type="match status" value="1"/>
</dbReference>
<feature type="domain" description="G-protein coupled receptors family 1 profile" evidence="9">
    <location>
        <begin position="48"/>
        <end position="127"/>
    </location>
</feature>
<dbReference type="InterPro" id="IPR005393">
    <property type="entry name" value="Chemokine_XCR1"/>
</dbReference>
<dbReference type="InterPro" id="IPR050119">
    <property type="entry name" value="CCR1-9-like"/>
</dbReference>
<comment type="subcellular location">
    <subcellularLocation>
        <location evidence="1">Membrane</location>
    </subcellularLocation>
</comment>
<gene>
    <name evidence="10" type="ORF">BN2614_LOCUS1</name>
</gene>
<keyword evidence="4" id="KW-0297">G-protein coupled receptor</keyword>
<dbReference type="GO" id="GO:0060326">
    <property type="term" value="P:cell chemotaxis"/>
    <property type="evidence" value="ECO:0007669"/>
    <property type="project" value="TreeGrafter"/>
</dbReference>
<evidence type="ECO:0000256" key="1">
    <source>
        <dbReference type="ARBA" id="ARBA00004370"/>
    </source>
</evidence>
<dbReference type="SUPFAM" id="SSF81321">
    <property type="entry name" value="Family A G protein-coupled receptor-like"/>
    <property type="match status" value="1"/>
</dbReference>
<feature type="transmembrane region" description="Helical" evidence="8">
    <location>
        <begin position="69"/>
        <end position="92"/>
    </location>
</feature>
<organism evidence="10 11">
    <name type="scientific">Gulo gulo</name>
    <name type="common">Wolverine</name>
    <name type="synonym">Gluton</name>
    <dbReference type="NCBI Taxonomy" id="48420"/>
    <lineage>
        <taxon>Eukaryota</taxon>
        <taxon>Metazoa</taxon>
        <taxon>Chordata</taxon>
        <taxon>Craniata</taxon>
        <taxon>Vertebrata</taxon>
        <taxon>Euteleostomi</taxon>
        <taxon>Mammalia</taxon>
        <taxon>Eutheria</taxon>
        <taxon>Laurasiatheria</taxon>
        <taxon>Carnivora</taxon>
        <taxon>Caniformia</taxon>
        <taxon>Musteloidea</taxon>
        <taxon>Mustelidae</taxon>
        <taxon>Guloninae</taxon>
        <taxon>Gulo</taxon>
    </lineage>
</organism>
<evidence type="ECO:0000313" key="10">
    <source>
        <dbReference type="EMBL" id="VCX38068.1"/>
    </source>
</evidence>
<dbReference type="GO" id="GO:0019957">
    <property type="term" value="F:C-C chemokine binding"/>
    <property type="evidence" value="ECO:0007669"/>
    <property type="project" value="TreeGrafter"/>
</dbReference>
<dbReference type="GO" id="GO:0019722">
    <property type="term" value="P:calcium-mediated signaling"/>
    <property type="evidence" value="ECO:0007669"/>
    <property type="project" value="TreeGrafter"/>
</dbReference>
<evidence type="ECO:0000256" key="7">
    <source>
        <dbReference type="ARBA" id="ARBA00023224"/>
    </source>
</evidence>
<dbReference type="EMBL" id="CYRY02043580">
    <property type="protein sequence ID" value="VCX38068.1"/>
    <property type="molecule type" value="Genomic_DNA"/>
</dbReference>
<evidence type="ECO:0000256" key="4">
    <source>
        <dbReference type="ARBA" id="ARBA00023040"/>
    </source>
</evidence>
<evidence type="ECO:0000256" key="3">
    <source>
        <dbReference type="ARBA" id="ARBA00022989"/>
    </source>
</evidence>
<evidence type="ECO:0000256" key="8">
    <source>
        <dbReference type="SAM" id="Phobius"/>
    </source>
</evidence>
<feature type="transmembrane region" description="Helical" evidence="8">
    <location>
        <begin position="104"/>
        <end position="125"/>
    </location>
</feature>
<reference evidence="10 11" key="1">
    <citation type="submission" date="2018-10" db="EMBL/GenBank/DDBJ databases">
        <authorList>
            <person name="Ekblom R."/>
            <person name="Jareborg N."/>
        </authorList>
    </citation>
    <scope>NUCLEOTIDE SEQUENCE [LARGE SCALE GENOMIC DNA]</scope>
    <source>
        <tissue evidence="10">Muscle</tissue>
    </source>
</reference>
<accession>A0A9X9Q7K6</accession>
<dbReference type="InterPro" id="IPR000276">
    <property type="entry name" value="GPCR_Rhodpsn"/>
</dbReference>
<dbReference type="GO" id="GO:0009897">
    <property type="term" value="C:external side of plasma membrane"/>
    <property type="evidence" value="ECO:0007669"/>
    <property type="project" value="TreeGrafter"/>
</dbReference>
<dbReference type="Gene3D" id="1.20.1070.10">
    <property type="entry name" value="Rhodopsin 7-helix transmembrane proteins"/>
    <property type="match status" value="1"/>
</dbReference>
<dbReference type="Proteomes" id="UP000269945">
    <property type="component" value="Unassembled WGS sequence"/>
</dbReference>
<name>A0A9X9Q7K6_GULGU</name>
<dbReference type="PRINTS" id="PR01568">
    <property type="entry name" value="LYMPHOTACTNR"/>
</dbReference>
<sequence length="127" mass="14564">MEPSGTPESTTPYEYDPQSLLCESKTFTFATISTTILYFLVFLLSLVGNSLVLWVLVKYESLESLTNVFIFNLCLSDLAFSCLLPVWIMAYHWGWLLGDFLCKLLSMIFSISLYSSIFFLTIMTIHR</sequence>
<proteinExistence type="predicted"/>
<evidence type="ECO:0000256" key="2">
    <source>
        <dbReference type="ARBA" id="ARBA00022692"/>
    </source>
</evidence>
<keyword evidence="11" id="KW-1185">Reference proteome</keyword>
<dbReference type="GO" id="GO:0006955">
    <property type="term" value="P:immune response"/>
    <property type="evidence" value="ECO:0007669"/>
    <property type="project" value="TreeGrafter"/>
</dbReference>
<dbReference type="PANTHER" id="PTHR10489:SF730">
    <property type="entry name" value="CHEMOKINE XC RECEPTOR 1"/>
    <property type="match status" value="1"/>
</dbReference>
<feature type="non-terminal residue" evidence="10">
    <location>
        <position position="127"/>
    </location>
</feature>
<dbReference type="PRINTS" id="PR00237">
    <property type="entry name" value="GPCRRHODOPSN"/>
</dbReference>
<keyword evidence="7" id="KW-0807">Transducer</keyword>
<keyword evidence="5 8" id="KW-0472">Membrane</keyword>
<keyword evidence="2 8" id="KW-0812">Transmembrane</keyword>
<evidence type="ECO:0000256" key="5">
    <source>
        <dbReference type="ARBA" id="ARBA00023136"/>
    </source>
</evidence>
<evidence type="ECO:0000259" key="9">
    <source>
        <dbReference type="PROSITE" id="PS50262"/>
    </source>
</evidence>
<dbReference type="GO" id="GO:0007204">
    <property type="term" value="P:positive regulation of cytosolic calcium ion concentration"/>
    <property type="evidence" value="ECO:0007669"/>
    <property type="project" value="TreeGrafter"/>
</dbReference>
<dbReference type="Pfam" id="PF00001">
    <property type="entry name" value="7tm_1"/>
    <property type="match status" value="1"/>
</dbReference>